<gene>
    <name evidence="5" type="ORF">Ami3637_12435</name>
</gene>
<feature type="domain" description="Glycosyltransferase 2-like" evidence="4">
    <location>
        <begin position="6"/>
        <end position="143"/>
    </location>
</feature>
<evidence type="ECO:0000313" key="5">
    <source>
        <dbReference type="EMBL" id="QHI73101.1"/>
    </source>
</evidence>
<dbReference type="EMBL" id="CP047591">
    <property type="protein sequence ID" value="QHI73101.1"/>
    <property type="molecule type" value="Genomic_DNA"/>
</dbReference>
<evidence type="ECO:0000256" key="2">
    <source>
        <dbReference type="ARBA" id="ARBA00022676"/>
    </source>
</evidence>
<dbReference type="Gene3D" id="3.90.550.10">
    <property type="entry name" value="Spore Coat Polysaccharide Biosynthesis Protein SpsA, Chain A"/>
    <property type="match status" value="1"/>
</dbReference>
<keyword evidence="2" id="KW-0328">Glycosyltransferase</keyword>
<dbReference type="KEGG" id="amic:Ami3637_12435"/>
<accession>A0A6P1MH85</accession>
<dbReference type="AlphaFoldDB" id="A0A6P1MH85"/>
<dbReference type="PANTHER" id="PTHR43685:SF5">
    <property type="entry name" value="GLYCOSYLTRANSFERASE EPSE-RELATED"/>
    <property type="match status" value="1"/>
</dbReference>
<dbReference type="Proteomes" id="UP000463883">
    <property type="component" value="Chromosome"/>
</dbReference>
<comment type="similarity">
    <text evidence="1">Belongs to the glycosyltransferase 2 family.</text>
</comment>
<keyword evidence="3 5" id="KW-0808">Transferase</keyword>
<dbReference type="InterPro" id="IPR029044">
    <property type="entry name" value="Nucleotide-diphossugar_trans"/>
</dbReference>
<evidence type="ECO:0000313" key="6">
    <source>
        <dbReference type="Proteomes" id="UP000463883"/>
    </source>
</evidence>
<dbReference type="SUPFAM" id="SSF53448">
    <property type="entry name" value="Nucleotide-diphospho-sugar transferases"/>
    <property type="match status" value="1"/>
</dbReference>
<evidence type="ECO:0000259" key="4">
    <source>
        <dbReference type="Pfam" id="PF00535"/>
    </source>
</evidence>
<dbReference type="PANTHER" id="PTHR43685">
    <property type="entry name" value="GLYCOSYLTRANSFERASE"/>
    <property type="match status" value="1"/>
</dbReference>
<dbReference type="RefSeq" id="WP_162362867.1">
    <property type="nucleotide sequence ID" value="NZ_CP047591.1"/>
</dbReference>
<evidence type="ECO:0000256" key="1">
    <source>
        <dbReference type="ARBA" id="ARBA00006739"/>
    </source>
</evidence>
<evidence type="ECO:0000256" key="3">
    <source>
        <dbReference type="ARBA" id="ARBA00022679"/>
    </source>
</evidence>
<sequence length="268" mass="31740">MDSEITVVIPSYNPGKLLIDALKSVYAQTYSNWKLILVDDASDDNSLKMAEELLNDPRVTVIRNNINLGQSKAQNKALDIVDTEYFVQLDSDDWFLPYTLETLLKEFKQQPSDIAVVSGNIKTIIETTEYMLKHHNQAAEHIRKGRNFKDRYDFLLSNMSVWPRCYKTSAVREVGGWPTDDPYKGRNMEDRMILLKLIEKYRFHWIDEVLYVHRRHDYNNTNKLAEYNYIIEWYTKKILKQWGDEYIPVFQINAYGWKDIVRLKPKTR</sequence>
<dbReference type="Pfam" id="PF00535">
    <property type="entry name" value="Glycos_transf_2"/>
    <property type="match status" value="1"/>
</dbReference>
<keyword evidence="6" id="KW-1185">Reference proteome</keyword>
<dbReference type="CDD" id="cd00761">
    <property type="entry name" value="Glyco_tranf_GTA_type"/>
    <property type="match status" value="1"/>
</dbReference>
<name>A0A6P1MH85_9FIRM</name>
<dbReference type="InterPro" id="IPR001173">
    <property type="entry name" value="Glyco_trans_2-like"/>
</dbReference>
<reference evidence="5 6" key="1">
    <citation type="submission" date="2020-01" db="EMBL/GenBank/DDBJ databases">
        <title>Genomic analysis of Aminipila sp. CBA3637.</title>
        <authorList>
            <person name="Kim Y.B."/>
            <person name="Roh S.W."/>
        </authorList>
    </citation>
    <scope>NUCLEOTIDE SEQUENCE [LARGE SCALE GENOMIC DNA]</scope>
    <source>
        <strain evidence="5 6">CBA3637</strain>
    </source>
</reference>
<dbReference type="GO" id="GO:0016757">
    <property type="term" value="F:glycosyltransferase activity"/>
    <property type="evidence" value="ECO:0007669"/>
    <property type="project" value="UniProtKB-KW"/>
</dbReference>
<dbReference type="InterPro" id="IPR050834">
    <property type="entry name" value="Glycosyltransf_2"/>
</dbReference>
<organism evidence="5 6">
    <name type="scientific">Aminipila terrae</name>
    <dbReference type="NCBI Taxonomy" id="2697030"/>
    <lineage>
        <taxon>Bacteria</taxon>
        <taxon>Bacillati</taxon>
        <taxon>Bacillota</taxon>
        <taxon>Clostridia</taxon>
        <taxon>Peptostreptococcales</taxon>
        <taxon>Anaerovoracaceae</taxon>
        <taxon>Aminipila</taxon>
    </lineage>
</organism>
<protein>
    <submittedName>
        <fullName evidence="5">Glycosyltransferase</fullName>
    </submittedName>
</protein>
<proteinExistence type="inferred from homology"/>